<accession>A0ABR9M3W3</accession>
<feature type="domain" description="Metallo-beta-lactamase" evidence="5">
    <location>
        <begin position="64"/>
        <end position="270"/>
    </location>
</feature>
<evidence type="ECO:0000259" key="5">
    <source>
        <dbReference type="SMART" id="SM00849"/>
    </source>
</evidence>
<dbReference type="Pfam" id="PF00753">
    <property type="entry name" value="Lactamase_B"/>
    <property type="match status" value="1"/>
</dbReference>
<dbReference type="PANTHER" id="PTHR42978:SF6">
    <property type="entry name" value="QUORUM-QUENCHING LACTONASE YTNP-RELATED"/>
    <property type="match status" value="1"/>
</dbReference>
<dbReference type="Proteomes" id="UP000633509">
    <property type="component" value="Unassembled WGS sequence"/>
</dbReference>
<evidence type="ECO:0000256" key="1">
    <source>
        <dbReference type="ARBA" id="ARBA00007749"/>
    </source>
</evidence>
<keyword evidence="7" id="KW-1185">Reference proteome</keyword>
<proteinExistence type="inferred from homology"/>
<keyword evidence="4" id="KW-0862">Zinc</keyword>
<dbReference type="SMART" id="SM00849">
    <property type="entry name" value="Lactamase_B"/>
    <property type="match status" value="1"/>
</dbReference>
<organism evidence="6 7">
    <name type="scientific">Nonomuraea angiospora</name>
    <dbReference type="NCBI Taxonomy" id="46172"/>
    <lineage>
        <taxon>Bacteria</taxon>
        <taxon>Bacillati</taxon>
        <taxon>Actinomycetota</taxon>
        <taxon>Actinomycetes</taxon>
        <taxon>Streptosporangiales</taxon>
        <taxon>Streptosporangiaceae</taxon>
        <taxon>Nonomuraea</taxon>
    </lineage>
</organism>
<evidence type="ECO:0000313" key="6">
    <source>
        <dbReference type="EMBL" id="MBE1587587.1"/>
    </source>
</evidence>
<evidence type="ECO:0000256" key="3">
    <source>
        <dbReference type="ARBA" id="ARBA00022801"/>
    </source>
</evidence>
<dbReference type="RefSeq" id="WP_192787951.1">
    <property type="nucleotide sequence ID" value="NZ_JADBEK010000001.1"/>
</dbReference>
<dbReference type="PANTHER" id="PTHR42978">
    <property type="entry name" value="QUORUM-QUENCHING LACTONASE YTNP-RELATED-RELATED"/>
    <property type="match status" value="1"/>
</dbReference>
<protein>
    <submittedName>
        <fullName evidence="6">Glyoxylase-like metal-dependent hydrolase (Beta-lactamase superfamily II)</fullName>
    </submittedName>
</protein>
<keyword evidence="2" id="KW-0479">Metal-binding</keyword>
<evidence type="ECO:0000256" key="4">
    <source>
        <dbReference type="ARBA" id="ARBA00022833"/>
    </source>
</evidence>
<dbReference type="Gene3D" id="3.60.15.10">
    <property type="entry name" value="Ribonuclease Z/Hydroxyacylglutathione hydrolase-like"/>
    <property type="match status" value="1"/>
</dbReference>
<dbReference type="EMBL" id="JADBEK010000001">
    <property type="protein sequence ID" value="MBE1587587.1"/>
    <property type="molecule type" value="Genomic_DNA"/>
</dbReference>
<sequence>MNSYEERLRRPSSARSLQLGELKISYVPDGAVQLKPYGWLLRTTEQDWKDNAAFLDHTGNLVGSIGALLVEYGERALLIDAGVGPVSVPDDPENPKIGSIRGGELLDSLAKLGRRPNEIEAVAFTHLHLDHLGWAWHPAPGRDRPAFTEADYLISEPEWEQRHLSLEQGTTDEMLAALAPRARTVRDDEEIFPGVRVALAPGHTFGHATYTITSGGQRLIAFGDALHSSVQIRHPEWFAGSDLDSVESTVHRHRLVNELQRPDTIGFGVHFADVVFGRVDHTADDDGPTWVPVA</sequence>
<evidence type="ECO:0000256" key="2">
    <source>
        <dbReference type="ARBA" id="ARBA00022723"/>
    </source>
</evidence>
<gene>
    <name evidence="6" type="ORF">H4W80_005845</name>
</gene>
<dbReference type="InterPro" id="IPR001279">
    <property type="entry name" value="Metallo-B-lactamas"/>
</dbReference>
<comment type="similarity">
    <text evidence="1">Belongs to the metallo-beta-lactamase superfamily.</text>
</comment>
<reference evidence="6 7" key="1">
    <citation type="submission" date="2020-10" db="EMBL/GenBank/DDBJ databases">
        <title>Sequencing the genomes of 1000 actinobacteria strains.</title>
        <authorList>
            <person name="Klenk H.-P."/>
        </authorList>
    </citation>
    <scope>NUCLEOTIDE SEQUENCE [LARGE SCALE GENOMIC DNA]</scope>
    <source>
        <strain evidence="6 7">DSM 43173</strain>
    </source>
</reference>
<dbReference type="InterPro" id="IPR051013">
    <property type="entry name" value="MBL_superfamily_lactonases"/>
</dbReference>
<dbReference type="SUPFAM" id="SSF56281">
    <property type="entry name" value="Metallo-hydrolase/oxidoreductase"/>
    <property type="match status" value="1"/>
</dbReference>
<name>A0ABR9M3W3_9ACTN</name>
<comment type="caution">
    <text evidence="6">The sequence shown here is derived from an EMBL/GenBank/DDBJ whole genome shotgun (WGS) entry which is preliminary data.</text>
</comment>
<keyword evidence="3" id="KW-0378">Hydrolase</keyword>
<dbReference type="InterPro" id="IPR036866">
    <property type="entry name" value="RibonucZ/Hydroxyglut_hydro"/>
</dbReference>
<evidence type="ECO:0000313" key="7">
    <source>
        <dbReference type="Proteomes" id="UP000633509"/>
    </source>
</evidence>